<dbReference type="EMBL" id="GG663365">
    <property type="protein sequence ID" value="EEH09050.1"/>
    <property type="molecule type" value="Genomic_DNA"/>
</dbReference>
<proteinExistence type="predicted"/>
<keyword evidence="3" id="KW-1185">Reference proteome</keyword>
<dbReference type="AlphaFoldDB" id="C0NGW5"/>
<name>C0NGW5_AJECG</name>
<dbReference type="InParanoid" id="C0NGW5"/>
<organism evidence="2 3">
    <name type="scientific">Ajellomyces capsulatus (strain G186AR / H82 / ATCC MYA-2454 / RMSCC 2432)</name>
    <name type="common">Darling's disease fungus</name>
    <name type="synonym">Histoplasma capsulatum</name>
    <dbReference type="NCBI Taxonomy" id="447093"/>
    <lineage>
        <taxon>Eukaryota</taxon>
        <taxon>Fungi</taxon>
        <taxon>Dikarya</taxon>
        <taxon>Ascomycota</taxon>
        <taxon>Pezizomycotina</taxon>
        <taxon>Eurotiomycetes</taxon>
        <taxon>Eurotiomycetidae</taxon>
        <taxon>Onygenales</taxon>
        <taxon>Ajellomycetaceae</taxon>
        <taxon>Histoplasma</taxon>
    </lineage>
</organism>
<dbReference type="GeneID" id="69035603"/>
<accession>C0NGW5</accession>
<sequence>MGLGGNSIHNSSKQRRRWGQEMDNSMVTKEARKKLSQHRVQGSWKAMLASEEMDSRRIIPRKGQVYEMSREGWAGLWISEISLKGGKTKPKRLFEASVQILHLPCVRSGKISHFVQKRVVFCRPTTMPPVVPASGGGGMHAPSTFDKYFLCRLEALSEQKDTPTPTKCGLELEELP</sequence>
<evidence type="ECO:0000313" key="3">
    <source>
        <dbReference type="Proteomes" id="UP000001631"/>
    </source>
</evidence>
<feature type="region of interest" description="Disordered" evidence="1">
    <location>
        <begin position="1"/>
        <end position="22"/>
    </location>
</feature>
<evidence type="ECO:0000256" key="1">
    <source>
        <dbReference type="SAM" id="MobiDB-lite"/>
    </source>
</evidence>
<dbReference type="Proteomes" id="UP000001631">
    <property type="component" value="Unassembled WGS sequence"/>
</dbReference>
<dbReference type="STRING" id="447093.C0NGW5"/>
<evidence type="ECO:0000313" key="2">
    <source>
        <dbReference type="EMBL" id="EEH09050.1"/>
    </source>
</evidence>
<gene>
    <name evidence="2" type="ORF">HCBG_02587</name>
</gene>
<protein>
    <submittedName>
        <fullName evidence="2">Uncharacterized protein</fullName>
    </submittedName>
</protein>
<reference evidence="2" key="1">
    <citation type="submission" date="2009-02" db="EMBL/GenBank/DDBJ databases">
        <title>The Genome Sequence of Ajellomyces capsulatus strain G186AR.</title>
        <authorList>
            <consortium name="The Broad Institute Genome Sequencing Platform"/>
            <person name="Champion M."/>
            <person name="Cuomo C."/>
            <person name="Ma L.-J."/>
            <person name="Henn M.R."/>
            <person name="Sil A."/>
            <person name="Goldman B."/>
            <person name="Young S.K."/>
            <person name="Kodira C.D."/>
            <person name="Zeng Q."/>
            <person name="Koehrsen M."/>
            <person name="Alvarado L."/>
            <person name="Berlin A."/>
            <person name="Borenstein D."/>
            <person name="Chen Z."/>
            <person name="Engels R."/>
            <person name="Freedman E."/>
            <person name="Gellesch M."/>
            <person name="Goldberg J."/>
            <person name="Griggs A."/>
            <person name="Gujja S."/>
            <person name="Heiman D."/>
            <person name="Hepburn T."/>
            <person name="Howarth C."/>
            <person name="Jen D."/>
            <person name="Larson L."/>
            <person name="Lewis B."/>
            <person name="Mehta T."/>
            <person name="Park D."/>
            <person name="Pearson M."/>
            <person name="Roberts A."/>
            <person name="Saif S."/>
            <person name="Shea T."/>
            <person name="Shenoy N."/>
            <person name="Sisk P."/>
            <person name="Stolte C."/>
            <person name="Sykes S."/>
            <person name="Walk T."/>
            <person name="White J."/>
            <person name="Yandava C."/>
            <person name="Klein B."/>
            <person name="McEwen J.G."/>
            <person name="Puccia R."/>
            <person name="Goldman G.H."/>
            <person name="Felipe M.S."/>
            <person name="Nino-Vega G."/>
            <person name="San-Blas G."/>
            <person name="Taylor J."/>
            <person name="Mendoza L."/>
            <person name="Galagan J."/>
            <person name="Nusbaum C."/>
            <person name="Birren B."/>
        </authorList>
    </citation>
    <scope>NUCLEOTIDE SEQUENCE</scope>
    <source>
        <strain evidence="2">G186AR</strain>
    </source>
</reference>
<dbReference type="HOGENOM" id="CLU_130484_0_0_1"/>
<dbReference type="RefSeq" id="XP_045289531.1">
    <property type="nucleotide sequence ID" value="XM_045429636.1"/>
</dbReference>